<proteinExistence type="predicted"/>
<sequence>MDNLLKKRIMRRVYAIWFVRSVYAKFVFLGAVLIAAYFHISFVHVFSNTINASSGFLLSAKYLTSSFVAADIVSKSLFAGMLMAVFMMGRDLFKLKKENALCSR</sequence>
<keyword evidence="1" id="KW-0812">Transmembrane</keyword>
<comment type="caution">
    <text evidence="2">The sequence shown here is derived from an EMBL/GenBank/DDBJ whole genome shotgun (WGS) entry which is preliminary data.</text>
</comment>
<gene>
    <name evidence="2" type="ORF">A2W59_02375</name>
</gene>
<feature type="transmembrane region" description="Helical" evidence="1">
    <location>
        <begin position="21"/>
        <end position="42"/>
    </location>
</feature>
<reference evidence="2 3" key="1">
    <citation type="journal article" date="2016" name="Nat. Commun.">
        <title>Thousands of microbial genomes shed light on interconnected biogeochemical processes in an aquifer system.</title>
        <authorList>
            <person name="Anantharaman K."/>
            <person name="Brown C.T."/>
            <person name="Hug L.A."/>
            <person name="Sharon I."/>
            <person name="Castelle C.J."/>
            <person name="Probst A.J."/>
            <person name="Thomas B.C."/>
            <person name="Singh A."/>
            <person name="Wilkins M.J."/>
            <person name="Karaoz U."/>
            <person name="Brodie E.L."/>
            <person name="Williams K.H."/>
            <person name="Hubbard S.S."/>
            <person name="Banfield J.F."/>
        </authorList>
    </citation>
    <scope>NUCLEOTIDE SEQUENCE [LARGE SCALE GENOMIC DNA]</scope>
</reference>
<keyword evidence="1" id="KW-1133">Transmembrane helix</keyword>
<protein>
    <submittedName>
        <fullName evidence="2">Uncharacterized protein</fullName>
    </submittedName>
</protein>
<dbReference type="Proteomes" id="UP000178646">
    <property type="component" value="Unassembled WGS sequence"/>
</dbReference>
<dbReference type="EMBL" id="MHSU01000021">
    <property type="protein sequence ID" value="OHA50213.1"/>
    <property type="molecule type" value="Genomic_DNA"/>
</dbReference>
<evidence type="ECO:0000256" key="1">
    <source>
        <dbReference type="SAM" id="Phobius"/>
    </source>
</evidence>
<organism evidence="2 3">
    <name type="scientific">Candidatus Terrybacteria bacterium RIFCSPHIGHO2_02_41_19</name>
    <dbReference type="NCBI Taxonomy" id="1802364"/>
    <lineage>
        <taxon>Bacteria</taxon>
        <taxon>Candidatus Terryibacteriota</taxon>
    </lineage>
</organism>
<dbReference type="AlphaFoldDB" id="A0A1G2PPN7"/>
<name>A0A1G2PPN7_9BACT</name>
<keyword evidence="1" id="KW-0472">Membrane</keyword>
<evidence type="ECO:0000313" key="3">
    <source>
        <dbReference type="Proteomes" id="UP000178646"/>
    </source>
</evidence>
<feature type="transmembrane region" description="Helical" evidence="1">
    <location>
        <begin position="62"/>
        <end position="87"/>
    </location>
</feature>
<evidence type="ECO:0000313" key="2">
    <source>
        <dbReference type="EMBL" id="OHA50213.1"/>
    </source>
</evidence>
<accession>A0A1G2PPN7</accession>